<gene>
    <name evidence="14" type="ORF">Pme01_48940</name>
</gene>
<dbReference type="InterPro" id="IPR059000">
    <property type="entry name" value="ATPase_P-type_domA"/>
</dbReference>
<dbReference type="RefSeq" id="WP_168113288.1">
    <property type="nucleotide sequence ID" value="NZ_BOON01000049.1"/>
</dbReference>
<feature type="domain" description="HMA" evidence="13">
    <location>
        <begin position="10"/>
        <end position="74"/>
    </location>
</feature>
<dbReference type="CDD" id="cd00371">
    <property type="entry name" value="HMA"/>
    <property type="match status" value="1"/>
</dbReference>
<dbReference type="EMBL" id="BOON01000049">
    <property type="protein sequence ID" value="GII25297.1"/>
    <property type="molecule type" value="Genomic_DNA"/>
</dbReference>
<evidence type="ECO:0000256" key="2">
    <source>
        <dbReference type="ARBA" id="ARBA00006024"/>
    </source>
</evidence>
<dbReference type="NCBIfam" id="TIGR01494">
    <property type="entry name" value="ATPase_P-type"/>
    <property type="match status" value="2"/>
</dbReference>
<dbReference type="InterPro" id="IPR006121">
    <property type="entry name" value="HMA_dom"/>
</dbReference>
<keyword evidence="8 12" id="KW-1133">Transmembrane helix</keyword>
<dbReference type="InterPro" id="IPR036163">
    <property type="entry name" value="HMA_dom_sf"/>
</dbReference>
<keyword evidence="3 12" id="KW-0812">Transmembrane</keyword>
<dbReference type="SUPFAM" id="SSF55008">
    <property type="entry name" value="HMA, heavy metal-associated domain"/>
    <property type="match status" value="1"/>
</dbReference>
<evidence type="ECO:0000256" key="5">
    <source>
        <dbReference type="ARBA" id="ARBA00022741"/>
    </source>
</evidence>
<dbReference type="SFLD" id="SFLDF00027">
    <property type="entry name" value="p-type_atpase"/>
    <property type="match status" value="1"/>
</dbReference>
<dbReference type="SUPFAM" id="SSF81653">
    <property type="entry name" value="Calcium ATPase, transduction domain A"/>
    <property type="match status" value="1"/>
</dbReference>
<feature type="transmembrane region" description="Helical" evidence="12">
    <location>
        <begin position="120"/>
        <end position="137"/>
    </location>
</feature>
<dbReference type="InterPro" id="IPR023299">
    <property type="entry name" value="ATPase_P-typ_cyto_dom_N"/>
</dbReference>
<dbReference type="GO" id="GO:0043682">
    <property type="term" value="F:P-type divalent copper transporter activity"/>
    <property type="evidence" value="ECO:0007669"/>
    <property type="project" value="TreeGrafter"/>
</dbReference>
<dbReference type="InterPro" id="IPR018303">
    <property type="entry name" value="ATPase_P-typ_P_site"/>
</dbReference>
<evidence type="ECO:0000256" key="8">
    <source>
        <dbReference type="ARBA" id="ARBA00022989"/>
    </source>
</evidence>
<dbReference type="InterPro" id="IPR023298">
    <property type="entry name" value="ATPase_P-typ_TM_dom_sf"/>
</dbReference>
<feature type="transmembrane region" description="Helical" evidence="12">
    <location>
        <begin position="380"/>
        <end position="407"/>
    </location>
</feature>
<feature type="transmembrane region" description="Helical" evidence="12">
    <location>
        <begin position="352"/>
        <end position="374"/>
    </location>
</feature>
<dbReference type="AlphaFoldDB" id="A0A8J3X2A5"/>
<comment type="subcellular location">
    <subcellularLocation>
        <location evidence="1">Cell membrane</location>
        <topology evidence="1">Multi-pass membrane protein</topology>
    </subcellularLocation>
</comment>
<reference evidence="14" key="1">
    <citation type="submission" date="2021-01" db="EMBL/GenBank/DDBJ databases">
        <title>Whole genome shotgun sequence of Planosporangium mesophilum NBRC 109066.</title>
        <authorList>
            <person name="Komaki H."/>
            <person name="Tamura T."/>
        </authorList>
    </citation>
    <scope>NUCLEOTIDE SEQUENCE</scope>
    <source>
        <strain evidence="14">NBRC 109066</strain>
    </source>
</reference>
<organism evidence="14 15">
    <name type="scientific">Planosporangium mesophilum</name>
    <dbReference type="NCBI Taxonomy" id="689768"/>
    <lineage>
        <taxon>Bacteria</taxon>
        <taxon>Bacillati</taxon>
        <taxon>Actinomycetota</taxon>
        <taxon>Actinomycetes</taxon>
        <taxon>Micromonosporales</taxon>
        <taxon>Micromonosporaceae</taxon>
        <taxon>Planosporangium</taxon>
    </lineage>
</organism>
<dbReference type="PROSITE" id="PS01047">
    <property type="entry name" value="HMA_1"/>
    <property type="match status" value="1"/>
</dbReference>
<dbReference type="FunFam" id="3.30.70.100:FF:000005">
    <property type="entry name" value="Copper-exporting P-type ATPase A"/>
    <property type="match status" value="1"/>
</dbReference>
<feature type="transmembrane region" description="Helical" evidence="12">
    <location>
        <begin position="157"/>
        <end position="180"/>
    </location>
</feature>
<dbReference type="PROSITE" id="PS00154">
    <property type="entry name" value="ATPASE_E1_E2"/>
    <property type="match status" value="1"/>
</dbReference>
<dbReference type="SUPFAM" id="SSF81665">
    <property type="entry name" value="Calcium ATPase, transmembrane domain M"/>
    <property type="match status" value="1"/>
</dbReference>
<keyword evidence="5 12" id="KW-0547">Nucleotide-binding</keyword>
<dbReference type="InterPro" id="IPR008250">
    <property type="entry name" value="ATPase_P-typ_transduc_dom_A_sf"/>
</dbReference>
<name>A0A8J3X2A5_9ACTN</name>
<dbReference type="GO" id="GO:0005886">
    <property type="term" value="C:plasma membrane"/>
    <property type="evidence" value="ECO:0007669"/>
    <property type="project" value="UniProtKB-SubCell"/>
</dbReference>
<evidence type="ECO:0000256" key="4">
    <source>
        <dbReference type="ARBA" id="ARBA00022723"/>
    </source>
</evidence>
<evidence type="ECO:0000259" key="13">
    <source>
        <dbReference type="PROSITE" id="PS50846"/>
    </source>
</evidence>
<evidence type="ECO:0000256" key="3">
    <source>
        <dbReference type="ARBA" id="ARBA00022692"/>
    </source>
</evidence>
<dbReference type="Gene3D" id="2.70.150.10">
    <property type="entry name" value="Calcium-transporting ATPase, cytoplasmic transduction domain A"/>
    <property type="match status" value="1"/>
</dbReference>
<feature type="transmembrane region" description="Helical" evidence="12">
    <location>
        <begin position="721"/>
        <end position="738"/>
    </location>
</feature>
<keyword evidence="15" id="KW-1185">Reference proteome</keyword>
<comment type="catalytic activity">
    <reaction evidence="10">
        <text>ATP + H2O = ADP + phosphate + H(+)</text>
        <dbReference type="Rhea" id="RHEA:13065"/>
        <dbReference type="ChEBI" id="CHEBI:15377"/>
        <dbReference type="ChEBI" id="CHEBI:15378"/>
        <dbReference type="ChEBI" id="CHEBI:30616"/>
        <dbReference type="ChEBI" id="CHEBI:43474"/>
        <dbReference type="ChEBI" id="CHEBI:456216"/>
    </reaction>
</comment>
<evidence type="ECO:0000256" key="10">
    <source>
        <dbReference type="ARBA" id="ARBA00049360"/>
    </source>
</evidence>
<dbReference type="SUPFAM" id="SSF56784">
    <property type="entry name" value="HAD-like"/>
    <property type="match status" value="1"/>
</dbReference>
<evidence type="ECO:0000256" key="12">
    <source>
        <dbReference type="RuleBase" id="RU362081"/>
    </source>
</evidence>
<dbReference type="Pfam" id="PF00403">
    <property type="entry name" value="HMA"/>
    <property type="match status" value="1"/>
</dbReference>
<evidence type="ECO:0000256" key="6">
    <source>
        <dbReference type="ARBA" id="ARBA00022840"/>
    </source>
</evidence>
<keyword evidence="6 12" id="KW-0067">ATP-binding</keyword>
<protein>
    <recommendedName>
        <fullName evidence="11">Cation-transporting P-type ATPase B</fullName>
    </recommendedName>
</protein>
<dbReference type="GO" id="GO:0005524">
    <property type="term" value="F:ATP binding"/>
    <property type="evidence" value="ECO:0007669"/>
    <property type="project" value="UniProtKB-UniRule"/>
</dbReference>
<accession>A0A8J3X2A5</accession>
<evidence type="ECO:0000313" key="14">
    <source>
        <dbReference type="EMBL" id="GII25297.1"/>
    </source>
</evidence>
<dbReference type="Pfam" id="PF00702">
    <property type="entry name" value="Hydrolase"/>
    <property type="match status" value="1"/>
</dbReference>
<evidence type="ECO:0000256" key="7">
    <source>
        <dbReference type="ARBA" id="ARBA00022967"/>
    </source>
</evidence>
<dbReference type="Gene3D" id="3.40.50.1000">
    <property type="entry name" value="HAD superfamily/HAD-like"/>
    <property type="match status" value="1"/>
</dbReference>
<dbReference type="PANTHER" id="PTHR43520:SF8">
    <property type="entry name" value="P-TYPE CU(+) TRANSPORTER"/>
    <property type="match status" value="1"/>
</dbReference>
<dbReference type="PRINTS" id="PR00119">
    <property type="entry name" value="CATATPASE"/>
</dbReference>
<feature type="transmembrane region" description="Helical" evidence="12">
    <location>
        <begin position="96"/>
        <end position="114"/>
    </location>
</feature>
<evidence type="ECO:0000313" key="15">
    <source>
        <dbReference type="Proteomes" id="UP000599074"/>
    </source>
</evidence>
<dbReference type="InterPro" id="IPR027256">
    <property type="entry name" value="P-typ_ATPase_IB"/>
</dbReference>
<dbReference type="GO" id="GO:0005507">
    <property type="term" value="F:copper ion binding"/>
    <property type="evidence" value="ECO:0007669"/>
    <property type="project" value="TreeGrafter"/>
</dbReference>
<dbReference type="Gene3D" id="3.40.1110.10">
    <property type="entry name" value="Calcium-transporting ATPase, cytoplasmic domain N"/>
    <property type="match status" value="1"/>
</dbReference>
<evidence type="ECO:0000256" key="9">
    <source>
        <dbReference type="ARBA" id="ARBA00023136"/>
    </source>
</evidence>
<dbReference type="InterPro" id="IPR017969">
    <property type="entry name" value="Heavy-metal-associated_CS"/>
</dbReference>
<dbReference type="SFLD" id="SFLDG00002">
    <property type="entry name" value="C1.7:_P-type_atpase_like"/>
    <property type="match status" value="1"/>
</dbReference>
<dbReference type="PROSITE" id="PS50846">
    <property type="entry name" value="HMA_2"/>
    <property type="match status" value="1"/>
</dbReference>
<dbReference type="GO" id="GO:0055070">
    <property type="term" value="P:copper ion homeostasis"/>
    <property type="evidence" value="ECO:0007669"/>
    <property type="project" value="TreeGrafter"/>
</dbReference>
<dbReference type="InterPro" id="IPR023214">
    <property type="entry name" value="HAD_sf"/>
</dbReference>
<keyword evidence="4 12" id="KW-0479">Metal-binding</keyword>
<sequence length="773" mass="79467">MTRPLVQAGNQIELVIGGMTCASCAARIEKKLNRMEGVRATVNYATEKAKIVYPDGVTPADLIATVEKTGYTAEVPAKPAEAAAPVDELASLRTRLWVCLVLTVPVIALSMVPAWQFTNWQWLALALAGPVVAYGGAPFHRAAAVNLRHGAATMDTLISLGTLAAFGWSLWALFFGTAGMPGMRHPFSFGITRGDGGGSLYLEAAAGVTLFLLAGRYFEARSKRRAGAALRALLELGAKDVAVLRNGVEARIPVEQLAAGDRFVVRPGEKIATDGVVEEGTSAVDVSVVTGESVPVEVAPGDAVVGATVNAGGRLVVRATRVGADTQLAQMARLVEDAQNGKAAVQRLADRISGVFVPVVIALAVGTLGFWLGAGGGATAAFTAAVAVLIIACPCALGLATPTALLVGTGRGAQLGILIKGPEVLESTRRVDTVVLDKTGTVTTGRMSLHDVVTADGDHETEVLRVAGALESASEHPIAKAIAEAAADRLGALPAVDGFANVEGLGVTGTVDGRQAVIGRLRLLEGRGLLERDGLDVPDELRRAAAEVEAVGRTAVVVGWDGRARGVLAVADTVKPTSREAIARLRELGLTPVLLTGDNATVARAVAVEVGITGDGITQNAPGGAGTAGQIIAGQIIAEVLPADKVDVVKRLQAEGRVVAMVGDGVNDAAALAQADLGLAMGTGTDVAIEASDLTLVRGDLLAAADAIRLSRRTLRTIKGNLFWAFAYNVAALPLAAAGLLNPMIAGAAMAFSSVFVVSNSLRLRGFRPVARP</sequence>
<dbReference type="PRINTS" id="PR00120">
    <property type="entry name" value="HATPASE"/>
</dbReference>
<dbReference type="GO" id="GO:0016887">
    <property type="term" value="F:ATP hydrolysis activity"/>
    <property type="evidence" value="ECO:0007669"/>
    <property type="project" value="InterPro"/>
</dbReference>
<proteinExistence type="inferred from homology"/>
<dbReference type="PANTHER" id="PTHR43520">
    <property type="entry name" value="ATP7, ISOFORM B"/>
    <property type="match status" value="1"/>
</dbReference>
<dbReference type="InterPro" id="IPR001757">
    <property type="entry name" value="P_typ_ATPase"/>
</dbReference>
<dbReference type="Pfam" id="PF00122">
    <property type="entry name" value="E1-E2_ATPase"/>
    <property type="match status" value="1"/>
</dbReference>
<comment type="caution">
    <text evidence="14">The sequence shown here is derived from an EMBL/GenBank/DDBJ whole genome shotgun (WGS) entry which is preliminary data.</text>
</comment>
<dbReference type="Proteomes" id="UP000599074">
    <property type="component" value="Unassembled WGS sequence"/>
</dbReference>
<dbReference type="Gene3D" id="3.30.70.100">
    <property type="match status" value="1"/>
</dbReference>
<dbReference type="InterPro" id="IPR036412">
    <property type="entry name" value="HAD-like_sf"/>
</dbReference>
<feature type="transmembrane region" description="Helical" evidence="12">
    <location>
        <begin position="200"/>
        <end position="218"/>
    </location>
</feature>
<keyword evidence="9 12" id="KW-0472">Membrane</keyword>
<dbReference type="InterPro" id="IPR044492">
    <property type="entry name" value="P_typ_ATPase_HD_dom"/>
</dbReference>
<evidence type="ECO:0000256" key="1">
    <source>
        <dbReference type="ARBA" id="ARBA00004651"/>
    </source>
</evidence>
<comment type="similarity">
    <text evidence="2 12">Belongs to the cation transport ATPase (P-type) (TC 3.A.3) family. Type IB subfamily.</text>
</comment>
<dbReference type="SFLD" id="SFLDS00003">
    <property type="entry name" value="Haloacid_Dehalogenase"/>
    <property type="match status" value="1"/>
</dbReference>
<evidence type="ECO:0000256" key="11">
    <source>
        <dbReference type="ARBA" id="ARBA00074171"/>
    </source>
</evidence>
<keyword evidence="7" id="KW-1278">Translocase</keyword>
<dbReference type="FunFam" id="2.70.150.10:FF:000002">
    <property type="entry name" value="Copper-transporting ATPase 1, putative"/>
    <property type="match status" value="1"/>
</dbReference>
<feature type="transmembrane region" description="Helical" evidence="12">
    <location>
        <begin position="744"/>
        <end position="762"/>
    </location>
</feature>
<dbReference type="NCBIfam" id="TIGR01525">
    <property type="entry name" value="ATPase-IB_hvy"/>
    <property type="match status" value="1"/>
</dbReference>
<dbReference type="CDD" id="cd02094">
    <property type="entry name" value="P-type_ATPase_Cu-like"/>
    <property type="match status" value="1"/>
</dbReference>
<dbReference type="PROSITE" id="PS01229">
    <property type="entry name" value="COF_2"/>
    <property type="match status" value="1"/>
</dbReference>
<keyword evidence="12" id="KW-1003">Cell membrane</keyword>